<keyword evidence="8" id="KW-0812">Transmembrane</keyword>
<dbReference type="GO" id="GO:0031419">
    <property type="term" value="F:cobalamin binding"/>
    <property type="evidence" value="ECO:0007669"/>
    <property type="project" value="InterPro"/>
</dbReference>
<dbReference type="EMBL" id="MGFH01000023">
    <property type="protein sequence ID" value="OGM08167.1"/>
    <property type="molecule type" value="Genomic_DNA"/>
</dbReference>
<dbReference type="CDD" id="cd01335">
    <property type="entry name" value="Radical_SAM"/>
    <property type="match status" value="1"/>
</dbReference>
<dbReference type="InterPro" id="IPR051198">
    <property type="entry name" value="BchE-like"/>
</dbReference>
<dbReference type="InterPro" id="IPR007197">
    <property type="entry name" value="rSAM"/>
</dbReference>
<comment type="caution">
    <text evidence="11">The sequence shown here is derived from an EMBL/GenBank/DDBJ whole genome shotgun (WGS) entry which is preliminary data.</text>
</comment>
<keyword evidence="8" id="KW-1133">Transmembrane helix</keyword>
<sequence>MQRIAFVYPASIKKDSFFGFVLPSLALERLAAAVEDIAECALFDARFEKDLINEVARFRPDIICVNVKTTVYSKICYDAARALKNSVPGVIIVLGGLHASSCPEEALEHGDYVICGEGEISFRKFVEGDAPENIGGLVYKTGGATVKNKKAAPPADMDILKPPARHLRKPYYNYSAAGLIKMDLLETSRGCTHFCSFCSPASLYPAKYRTHSPEYVFKQIEALAAAGVKYCMLTDDHFGGDLSRVEKICDLIINSGIRIAFFCFIRPFAGEIELKKKMVRAGFVMVSYGAESPDPTQLARYGKGFGESAGFIKKVNREWLTAGACYVGNSFVFGDVNDSAETIASLGKFARGLDPTYIEPLYSQPFAGTKYRESLQENNMLIEERGWEYFTEGRMLVRHPQLNEEELKRLRAKMWVDFFSPKKAAGVFRVPLYFYNTLNIPLIKVLKYMKACDYSVFGCILEDKFYEDLHYEMIDDYFGRAIKEFGPEELDMTEKFDEFTNMLKLGWLKNVLDNHDIVINLSGGGNTVLASLGLKIRNKKIMIARVEPGPQKYYCEPCAQHDTVVLRAPMFLLKPSMAAGNHAVKVASVILIFLYNAVFSNFSFKFAKAVLKKIFASLYF</sequence>
<name>A0A1F7WZJ6_9BACT</name>
<dbReference type="SMART" id="SM00729">
    <property type="entry name" value="Elp3"/>
    <property type="match status" value="1"/>
</dbReference>
<dbReference type="SFLD" id="SFLDS00029">
    <property type="entry name" value="Radical_SAM"/>
    <property type="match status" value="1"/>
</dbReference>
<dbReference type="PANTHER" id="PTHR43409:SF7">
    <property type="entry name" value="BLL1977 PROTEIN"/>
    <property type="match status" value="1"/>
</dbReference>
<dbReference type="PANTHER" id="PTHR43409">
    <property type="entry name" value="ANAEROBIC MAGNESIUM-PROTOPORPHYRIN IX MONOMETHYL ESTER CYCLASE-RELATED"/>
    <property type="match status" value="1"/>
</dbReference>
<reference evidence="11 12" key="1">
    <citation type="journal article" date="2016" name="Nat. Commun.">
        <title>Thousands of microbial genomes shed light on interconnected biogeochemical processes in an aquifer system.</title>
        <authorList>
            <person name="Anantharaman K."/>
            <person name="Brown C.T."/>
            <person name="Hug L.A."/>
            <person name="Sharon I."/>
            <person name="Castelle C.J."/>
            <person name="Probst A.J."/>
            <person name="Thomas B.C."/>
            <person name="Singh A."/>
            <person name="Wilkins M.J."/>
            <person name="Karaoz U."/>
            <person name="Brodie E.L."/>
            <person name="Williams K.H."/>
            <person name="Hubbard S.S."/>
            <person name="Banfield J.F."/>
        </authorList>
    </citation>
    <scope>NUCLEOTIDE SEQUENCE [LARGE SCALE GENOMIC DNA]</scope>
</reference>
<keyword evidence="4" id="KW-0949">S-adenosyl-L-methionine</keyword>
<dbReference type="CDD" id="cd02068">
    <property type="entry name" value="radical_SAM_B12_BD"/>
    <property type="match status" value="1"/>
</dbReference>
<evidence type="ECO:0000256" key="8">
    <source>
        <dbReference type="SAM" id="Phobius"/>
    </source>
</evidence>
<dbReference type="Proteomes" id="UP000178735">
    <property type="component" value="Unassembled WGS sequence"/>
</dbReference>
<evidence type="ECO:0000256" key="3">
    <source>
        <dbReference type="ARBA" id="ARBA00022679"/>
    </source>
</evidence>
<evidence type="ECO:0000313" key="11">
    <source>
        <dbReference type="EMBL" id="OGM08167.1"/>
    </source>
</evidence>
<proteinExistence type="predicted"/>
<protein>
    <submittedName>
        <fullName evidence="11">Uncharacterized protein</fullName>
    </submittedName>
</protein>
<keyword evidence="8" id="KW-0472">Membrane</keyword>
<keyword evidence="2" id="KW-0489">Methyltransferase</keyword>
<dbReference type="InterPro" id="IPR023404">
    <property type="entry name" value="rSAM_horseshoe"/>
</dbReference>
<organism evidence="11 12">
    <name type="scientific">Candidatus Wallbacteria bacterium GWC2_49_35</name>
    <dbReference type="NCBI Taxonomy" id="1817813"/>
    <lineage>
        <taxon>Bacteria</taxon>
        <taxon>Candidatus Walliibacteriota</taxon>
    </lineage>
</organism>
<feature type="domain" description="B12-binding" evidence="9">
    <location>
        <begin position="4"/>
        <end position="136"/>
    </location>
</feature>
<dbReference type="AlphaFoldDB" id="A0A1F7WZJ6"/>
<dbReference type="PROSITE" id="PS51918">
    <property type="entry name" value="RADICAL_SAM"/>
    <property type="match status" value="1"/>
</dbReference>
<dbReference type="Gene3D" id="3.80.30.20">
    <property type="entry name" value="tm_1862 like domain"/>
    <property type="match status" value="1"/>
</dbReference>
<dbReference type="SFLD" id="SFLDG01082">
    <property type="entry name" value="B12-binding_domain_containing"/>
    <property type="match status" value="1"/>
</dbReference>
<dbReference type="Gene3D" id="3.40.50.280">
    <property type="entry name" value="Cobalamin-binding domain"/>
    <property type="match status" value="1"/>
</dbReference>
<evidence type="ECO:0000256" key="2">
    <source>
        <dbReference type="ARBA" id="ARBA00022603"/>
    </source>
</evidence>
<evidence type="ECO:0000256" key="6">
    <source>
        <dbReference type="ARBA" id="ARBA00023004"/>
    </source>
</evidence>
<evidence type="ECO:0000256" key="1">
    <source>
        <dbReference type="ARBA" id="ARBA00001966"/>
    </source>
</evidence>
<dbReference type="Pfam" id="PF02310">
    <property type="entry name" value="B12-binding"/>
    <property type="match status" value="1"/>
</dbReference>
<evidence type="ECO:0000313" key="12">
    <source>
        <dbReference type="Proteomes" id="UP000178735"/>
    </source>
</evidence>
<dbReference type="PROSITE" id="PS51332">
    <property type="entry name" value="B12_BINDING"/>
    <property type="match status" value="1"/>
</dbReference>
<evidence type="ECO:0000256" key="7">
    <source>
        <dbReference type="ARBA" id="ARBA00023014"/>
    </source>
</evidence>
<keyword evidence="5" id="KW-0479">Metal-binding</keyword>
<gene>
    <name evidence="11" type="ORF">A2008_12005</name>
</gene>
<feature type="transmembrane region" description="Helical" evidence="8">
    <location>
        <begin position="583"/>
        <end position="604"/>
    </location>
</feature>
<dbReference type="GO" id="GO:0051539">
    <property type="term" value="F:4 iron, 4 sulfur cluster binding"/>
    <property type="evidence" value="ECO:0007669"/>
    <property type="project" value="UniProtKB-KW"/>
</dbReference>
<evidence type="ECO:0000256" key="4">
    <source>
        <dbReference type="ARBA" id="ARBA00022691"/>
    </source>
</evidence>
<keyword evidence="7" id="KW-0411">Iron-sulfur</keyword>
<dbReference type="STRING" id="1817813.A2008_12005"/>
<dbReference type="Pfam" id="PF04055">
    <property type="entry name" value="Radical_SAM"/>
    <property type="match status" value="1"/>
</dbReference>
<feature type="domain" description="Radical SAM core" evidence="10">
    <location>
        <begin position="177"/>
        <end position="400"/>
    </location>
</feature>
<dbReference type="GO" id="GO:0003824">
    <property type="term" value="F:catalytic activity"/>
    <property type="evidence" value="ECO:0007669"/>
    <property type="project" value="InterPro"/>
</dbReference>
<dbReference type="InterPro" id="IPR006638">
    <property type="entry name" value="Elp3/MiaA/NifB-like_rSAM"/>
</dbReference>
<accession>A0A1F7WZJ6</accession>
<dbReference type="InterPro" id="IPR058240">
    <property type="entry name" value="rSAM_sf"/>
</dbReference>
<comment type="cofactor">
    <cofactor evidence="1">
        <name>[4Fe-4S] cluster</name>
        <dbReference type="ChEBI" id="CHEBI:49883"/>
    </cofactor>
</comment>
<dbReference type="InterPro" id="IPR006158">
    <property type="entry name" value="Cobalamin-bd"/>
</dbReference>
<evidence type="ECO:0000259" key="9">
    <source>
        <dbReference type="PROSITE" id="PS51332"/>
    </source>
</evidence>
<evidence type="ECO:0000259" key="10">
    <source>
        <dbReference type="PROSITE" id="PS51918"/>
    </source>
</evidence>
<evidence type="ECO:0000256" key="5">
    <source>
        <dbReference type="ARBA" id="ARBA00022723"/>
    </source>
</evidence>
<dbReference type="SUPFAM" id="SSF102114">
    <property type="entry name" value="Radical SAM enzymes"/>
    <property type="match status" value="1"/>
</dbReference>
<keyword evidence="6" id="KW-0408">Iron</keyword>
<keyword evidence="3" id="KW-0808">Transferase</keyword>
<dbReference type="InterPro" id="IPR034466">
    <property type="entry name" value="Methyltransferase_Class_B"/>
</dbReference>
<dbReference type="GO" id="GO:0046872">
    <property type="term" value="F:metal ion binding"/>
    <property type="evidence" value="ECO:0007669"/>
    <property type="project" value="UniProtKB-KW"/>
</dbReference>
<dbReference type="SFLD" id="SFLDG01123">
    <property type="entry name" value="methyltransferase_(Class_B)"/>
    <property type="match status" value="1"/>
</dbReference>